<reference evidence="2 3" key="1">
    <citation type="submission" date="2016-06" db="EMBL/GenBank/DDBJ databases">
        <authorList>
            <consortium name="Pathogen Informatics"/>
        </authorList>
    </citation>
    <scope>NUCLEOTIDE SEQUENCE [LARGE SCALE GENOMIC DNA]</scope>
    <source>
        <strain evidence="2">PowCR01</strain>
    </source>
</reference>
<gene>
    <name evidence="2" type="primary">PowCR01_110022800</name>
    <name evidence="2" type="ORF">POWCR01_110022800</name>
</gene>
<proteinExistence type="predicted"/>
<feature type="chain" id="PRO_5008678090" evidence="1">
    <location>
        <begin position="22"/>
        <end position="598"/>
    </location>
</feature>
<name>A0A1C3KU02_PLAOA</name>
<organism evidence="2 3">
    <name type="scientific">Plasmodium ovale</name>
    <name type="common">malaria parasite P. ovale</name>
    <dbReference type="NCBI Taxonomy" id="36330"/>
    <lineage>
        <taxon>Eukaryota</taxon>
        <taxon>Sar</taxon>
        <taxon>Alveolata</taxon>
        <taxon>Apicomplexa</taxon>
        <taxon>Aconoidasida</taxon>
        <taxon>Haemosporida</taxon>
        <taxon>Plasmodiidae</taxon>
        <taxon>Plasmodium</taxon>
        <taxon>Plasmodium (Plasmodium)</taxon>
    </lineage>
</organism>
<accession>A0A1C3KU02</accession>
<dbReference type="VEuPathDB" id="PlasmoDB:POWCR01_110022800"/>
<evidence type="ECO:0000256" key="1">
    <source>
        <dbReference type="SAM" id="SignalP"/>
    </source>
</evidence>
<protein>
    <submittedName>
        <fullName evidence="2">Uncharacterized protein</fullName>
    </submittedName>
</protein>
<dbReference type="VEuPathDB" id="PlasmoDB:PocGH01_11028600"/>
<sequence length="598" mass="70857">MLPLALITLLMFFLEKYLILCSKKKRPFFIEANQYGHDKTFYISRSKLLKKRNKNSYAIKNEKSVLPHRNRKNASVLCEYIVDTEKKILFSNLFHLDLIDVLNIFKILLILRKITLYKNGNIISIKINEIKKENSAHYDKTIHDYVAFLAKYFSRNKGKVEEDNFQKRFMYPELKKGKKQEKEKKENDRITKHEESYTKICESERTLTSRGGDLLENGHITNYLQDRRKKKNNKKNSKLSSRYTILKRTIKKLYINIKEKCYINNMKDKTILFIFYVNDKKFIISSLYKKIKGIYYLYRNTLYISINNNIKREIAIINLISDNKSYYEKKKNAITVHSFYIKYYVKYHLERLFRPYSELRKNRRTQMDVLSIVRVAQTGGCLDGSNENEKFNFFLSENVPYGCAYCNACRMIEEDTVNDRGTATSGDTAPNGGAITGGIGTTPHGCAESDNVNIKVVNIYMNGKFFMSLPMTLTYNVDRQFFYLNNYPYVDITKYGIMNLCALTDIYFNNFSFFQNKSFRYLNNQNIILNSDKLNFDINYILLFYFLYFNKKEKLCPPEKIKTIFFFNSMLQEKKEKNFKVIKKIVHRADKNIVNFVF</sequence>
<dbReference type="AlphaFoldDB" id="A0A1C3KU02"/>
<dbReference type="EMBL" id="LT594515">
    <property type="protein sequence ID" value="SBT77639.1"/>
    <property type="molecule type" value="Genomic_DNA"/>
</dbReference>
<evidence type="ECO:0000313" key="3">
    <source>
        <dbReference type="Proteomes" id="UP000243200"/>
    </source>
</evidence>
<dbReference type="Proteomes" id="UP000243200">
    <property type="component" value="Chromosome 11"/>
</dbReference>
<feature type="signal peptide" evidence="1">
    <location>
        <begin position="1"/>
        <end position="21"/>
    </location>
</feature>
<evidence type="ECO:0000313" key="2">
    <source>
        <dbReference type="EMBL" id="SBT77639.1"/>
    </source>
</evidence>
<dbReference type="OrthoDB" id="382948at2759"/>
<keyword evidence="1" id="KW-0732">Signal</keyword>